<dbReference type="Gene3D" id="3.40.50.300">
    <property type="entry name" value="P-loop containing nucleotide triphosphate hydrolases"/>
    <property type="match status" value="1"/>
</dbReference>
<dbReference type="Gene3D" id="3.10.28.10">
    <property type="entry name" value="Homing endonucleases"/>
    <property type="match status" value="1"/>
</dbReference>
<dbReference type="SUPFAM" id="SSF51294">
    <property type="entry name" value="Hedgehog/intein (Hint) domain"/>
    <property type="match status" value="1"/>
</dbReference>
<accession>Q2Z141</accession>
<dbReference type="SUPFAM" id="SSF52540">
    <property type="entry name" value="P-loop containing nucleoside triphosphate hydrolases"/>
    <property type="match status" value="1"/>
</dbReference>
<protein>
    <submittedName>
        <fullName evidence="1">Putative ATP-dependent DNA helicase</fullName>
    </submittedName>
</protein>
<keyword evidence="1" id="KW-0067">ATP-binding</keyword>
<keyword evidence="2" id="KW-1185">Reference proteome</keyword>
<evidence type="ECO:0000313" key="1">
    <source>
        <dbReference type="EMBL" id="CAG27134.1"/>
    </source>
</evidence>
<dbReference type="KEGG" id="vg:5176717"/>
<dbReference type="InterPro" id="IPR027417">
    <property type="entry name" value="P-loop_NTPase"/>
</dbReference>
<dbReference type="EMBL" id="AJ697969">
    <property type="protein sequence ID" value="CAG27134.1"/>
    <property type="molecule type" value="Genomic_DNA"/>
</dbReference>
<keyword evidence="1" id="KW-0378">Hydrolase</keyword>
<reference evidence="1 2" key="4">
    <citation type="journal article" date="2005" name="J. Mol. Biol.">
        <title>Genome comparison of Pseudomonas aeruginosa large phages.</title>
        <authorList>
            <person name="Hertveldt K."/>
            <person name="Lavigne R."/>
            <person name="Pleteneva E."/>
            <person name="Sernova N."/>
            <person name="Kurochkina L."/>
            <person name="Korchevskii R."/>
            <person name="Robben J."/>
            <person name="Mesyanzhinov V."/>
            <person name="Krylov V.N."/>
            <person name="Volckaert G."/>
        </authorList>
    </citation>
    <scope>NUCLEOTIDE SEQUENCE</scope>
</reference>
<name>Q2Z141_9CAUD</name>
<proteinExistence type="predicted"/>
<reference evidence="1 2" key="1">
    <citation type="journal article" date="2002" name="Genetika">
        <title>Phenogenetic characterization of a group of giant Phi KZ-like bacteriophages of Pseudomonas aeruginosa].</title>
        <authorList>
            <person name="Burkal'tseva M.V."/>
            <person name="Krylov V.N."/>
            <person name="Pleteneva E.A."/>
            <person name="Shaburova O.V."/>
            <person name="Krylov S.V."/>
            <person name="Volckaert G."/>
            <person name="Sykilinda N.N."/>
            <person name="Kurochkina L.P."/>
            <person name="Mesyanzhinov V.V."/>
        </authorList>
    </citation>
    <scope>NUCLEOTIDE SEQUENCE [LARGE SCALE GENOMIC DNA]</scope>
</reference>
<dbReference type="InterPro" id="IPR027434">
    <property type="entry name" value="Homing_endonucl"/>
</dbReference>
<dbReference type="Proteomes" id="UP000001239">
    <property type="component" value="Segment"/>
</dbReference>
<reference evidence="1 2" key="3">
    <citation type="journal article" date="2004" name="Bioinformatics">
        <title>PHIRE, a deterministic approach to reveal regulatory elements in bacteriophage genomes.</title>
        <authorList>
            <person name="Lavigne R."/>
            <person name="Sun W.D."/>
            <person name="Volckaert G."/>
        </authorList>
    </citation>
    <scope>NUCLEOTIDE SEQUENCE [LARGE SCALE GENOMIC DNA]</scope>
</reference>
<dbReference type="OrthoDB" id="6729at10239"/>
<reference evidence="1 2" key="2">
    <citation type="journal article" date="2003" name="Res. Microbiol.">
        <title>Myoviridae bacteriophages of Pseudomonas aeruginosa: a long and complex evolutionary pathway.</title>
        <authorList>
            <person name="Krylov V.N."/>
            <person name="Pleteneva E.A."/>
            <person name="Bourkalsteva M.V."/>
            <person name="Shaburova O.V."/>
            <person name="Volckaert G."/>
            <person name="Sykilinda N.N."/>
            <person name="Kurochkina L.P."/>
            <person name="Mesyanzhinov V.V."/>
        </authorList>
    </citation>
    <scope>NUCLEOTIDE SEQUENCE [LARGE SCALE GENOMIC DNA]</scope>
</reference>
<organism evidence="1 2">
    <name type="scientific">Pseudomonas phage EL</name>
    <dbReference type="NCBI Taxonomy" id="273133"/>
    <lineage>
        <taxon>Viruses</taxon>
        <taxon>Duplodnaviria</taxon>
        <taxon>Heunggongvirae</taxon>
        <taxon>Uroviricota</taxon>
        <taxon>Caudoviricetes</taxon>
        <taxon>Chimalliviridae</taxon>
        <taxon>Elvirus</taxon>
        <taxon>Elvirus EL</taxon>
    </lineage>
</organism>
<dbReference type="GO" id="GO:0004386">
    <property type="term" value="F:helicase activity"/>
    <property type="evidence" value="ECO:0007669"/>
    <property type="project" value="UniProtKB-KW"/>
</dbReference>
<keyword evidence="1" id="KW-0347">Helicase</keyword>
<dbReference type="InterPro" id="IPR036844">
    <property type="entry name" value="Hint_dom_sf"/>
</dbReference>
<dbReference type="GeneID" id="5176717"/>
<sequence>MRATATISKANHYFRINGFYEEFAVRVILPFCKLNLCKMAKKPIPGTRKQAWFVQHVFARSNYDKSEYRLPIETLKEFVEFAGYRGYKESRLKIQDEPEIEGKDVVFEFNPGFDQFREGQGEWIEYMLSDGHLKVNNASTGFGKMQPLYAKIKVPGGWKTMREMTVGTEVIAADGTVTQVTGVYPHGKQPIYRLHFEDGRYTDAGLDHLWKVFTEETQAWTVVNTRSVQTLLAKEPDGVFIPLCEPEDGPEKPFVTDQLEGSRQQRLEHLRRLMDEKGYVRDDGSLSFSSEDEVESTTVQYLVRSLGGIARKVPSTGLYRRRQYRVYIKHPRPEELFTLTNKGGYLTSKSGNQSLKLRVNRIEFIGEHEAQCISVAHPDRLYITDDFIVTHNTYMAIHSMVKIGKRTLITMQPRYQINWVRELNKIVKLIPGDLLIWENTLESLYECLEDGKFDPKIIIIPMSRIEVFLRKGKETRDGLHMDDLIKRINPGLRIIDEGHEAIHQIFLSLMFGNIKKLFLLSATLKADDPFTNKMYQYLFPKRLRLKEAEPEHYIDVVAYLYRLNTRRYHLKTEQFGAYNDKTFEKSILKSGVLLAFYFKLVNKAFKEYYLNVRREGTKCLFFFSRVSMCDAMLELFRKEYPGWDFETFTGDDSKLKDKKDKYLKHEIIITTPNSCGTGKDIGGLVTVICAHTVASTQANKQIIGRLRALSGKFNNEIDPAFVFLVCLDLAKHVEYLAKREQVFFEKQKTFKRINSECSLD</sequence>
<keyword evidence="1" id="KW-0547">Nucleotide-binding</keyword>
<dbReference type="RefSeq" id="YP_418073.1">
    <property type="nucleotide sequence ID" value="NC_007623.1"/>
</dbReference>
<evidence type="ECO:0000313" key="2">
    <source>
        <dbReference type="Proteomes" id="UP000001239"/>
    </source>
</evidence>